<dbReference type="InterPro" id="IPR005140">
    <property type="entry name" value="eRF1_Pelota-like_N"/>
</dbReference>
<evidence type="ECO:0000256" key="1">
    <source>
        <dbReference type="ARBA" id="ARBA00001968"/>
    </source>
</evidence>
<dbReference type="GO" id="GO:0070966">
    <property type="term" value="P:nuclear-transcribed mRNA catabolic process, no-go decay"/>
    <property type="evidence" value="ECO:0007669"/>
    <property type="project" value="InterPro"/>
</dbReference>
<evidence type="ECO:0000313" key="9">
    <source>
        <dbReference type="WBParaSite" id="jg25467"/>
    </source>
</evidence>
<dbReference type="Pfam" id="PF03464">
    <property type="entry name" value="eRF1_2"/>
    <property type="match status" value="1"/>
</dbReference>
<dbReference type="InterPro" id="IPR038069">
    <property type="entry name" value="Pelota/DOM34_N"/>
</dbReference>
<evidence type="ECO:0000313" key="8">
    <source>
        <dbReference type="Proteomes" id="UP000887574"/>
    </source>
</evidence>
<dbReference type="FunFam" id="2.30.30.870:FF:000001">
    <property type="entry name" value="Protein pelota homolog"/>
    <property type="match status" value="1"/>
</dbReference>
<dbReference type="SUPFAM" id="SSF55315">
    <property type="entry name" value="L30e-like"/>
    <property type="match status" value="1"/>
</dbReference>
<dbReference type="Proteomes" id="UP000887574">
    <property type="component" value="Unplaced"/>
</dbReference>
<comment type="function">
    <text evidence="6">Component of the Pelota-HBS1L complex, a complex that recognizes stalled ribosomes and triggers the No-Go Decay (NGD) pathway. In the Pelota-HBS1L complex, pelo recognizes ribosomes stalled at the 3' end of an mRNA and engages stalled ribosomes by destabilizing mRNA in the mRNA channel.</text>
</comment>
<dbReference type="FunFam" id="3.30.1330.30:FF:000008">
    <property type="entry name" value="Protein pelota homolog"/>
    <property type="match status" value="1"/>
</dbReference>
<dbReference type="Gene3D" id="3.30.1330.30">
    <property type="match status" value="1"/>
</dbReference>
<dbReference type="InterPro" id="IPR005141">
    <property type="entry name" value="eRF1_2"/>
</dbReference>
<dbReference type="SUPFAM" id="SSF53137">
    <property type="entry name" value="Translational machinery components"/>
    <property type="match status" value="1"/>
</dbReference>
<sequence length="385" mass="43308">MKIIRRFLEKDASGYVKLICEEDEDMWHIFNLVRLGDTVRCSTFRKVVTESATGSKSSQRIQMTLSIKVETVHFDPTVCTLHLKGKNIQESAHVKLGAYHTLDLELNRPFTLQKSCWDAMDLYRLELCADLSNSADVAAVVLHEGLANLCLMSASMTVVKAKIDMQIARKRKGLSHHHEKSLQQFFNAIATAFSRISERAVFEYLMKYAEQEGLKHIIAQKNKFLLIHSSSGFKHALKEVLSDPAVSLKLSDTKAQAEVKALNTFLELMSINPNKAVYGYAHVKLASDQLAIDTLMISDSLFRSKNLGQRRKYVRLVETIRDQGATVLIFSSMHVTGEQLTQLTGVAAILRFPIPDIDDEWNDEPCVADDLQQSNFSVNGDENIS</sequence>
<dbReference type="InterPro" id="IPR058547">
    <property type="entry name" value="Pelota_N"/>
</dbReference>
<dbReference type="PANTHER" id="PTHR10853">
    <property type="entry name" value="PELOTA"/>
    <property type="match status" value="1"/>
</dbReference>
<dbReference type="GO" id="GO:0005737">
    <property type="term" value="C:cytoplasm"/>
    <property type="evidence" value="ECO:0007669"/>
    <property type="project" value="UniProtKB-SubCell"/>
</dbReference>
<comment type="subcellular location">
    <subcellularLocation>
        <location evidence="2 6">Cytoplasm</location>
    </subcellularLocation>
</comment>
<accession>A0A915E0R3</accession>
<dbReference type="AlphaFoldDB" id="A0A915E0R3"/>
<dbReference type="InterPro" id="IPR042226">
    <property type="entry name" value="eFR1_2_sf"/>
</dbReference>
<dbReference type="InterPro" id="IPR004405">
    <property type="entry name" value="TF_pelota"/>
</dbReference>
<keyword evidence="8" id="KW-1185">Reference proteome</keyword>
<dbReference type="GO" id="GO:0046872">
    <property type="term" value="F:metal ion binding"/>
    <property type="evidence" value="ECO:0007669"/>
    <property type="project" value="UniProtKB-KW"/>
</dbReference>
<evidence type="ECO:0000256" key="4">
    <source>
        <dbReference type="ARBA" id="ARBA00022490"/>
    </source>
</evidence>
<organism evidence="8 9">
    <name type="scientific">Ditylenchus dipsaci</name>
    <dbReference type="NCBI Taxonomy" id="166011"/>
    <lineage>
        <taxon>Eukaryota</taxon>
        <taxon>Metazoa</taxon>
        <taxon>Ecdysozoa</taxon>
        <taxon>Nematoda</taxon>
        <taxon>Chromadorea</taxon>
        <taxon>Rhabditida</taxon>
        <taxon>Tylenchina</taxon>
        <taxon>Tylenchomorpha</taxon>
        <taxon>Sphaerularioidea</taxon>
        <taxon>Anguinidae</taxon>
        <taxon>Anguininae</taxon>
        <taxon>Ditylenchus</taxon>
    </lineage>
</organism>
<evidence type="ECO:0000256" key="2">
    <source>
        <dbReference type="ARBA" id="ARBA00004496"/>
    </source>
</evidence>
<dbReference type="NCBIfam" id="TIGR00111">
    <property type="entry name" value="pelota"/>
    <property type="match status" value="1"/>
</dbReference>
<feature type="domain" description="eRF1/Pelota-like N-terminal" evidence="7">
    <location>
        <begin position="1"/>
        <end position="130"/>
    </location>
</feature>
<evidence type="ECO:0000256" key="6">
    <source>
        <dbReference type="RuleBase" id="RU362019"/>
    </source>
</evidence>
<dbReference type="Pfam" id="PF03465">
    <property type="entry name" value="eRF1_3"/>
    <property type="match status" value="1"/>
</dbReference>
<dbReference type="Gene3D" id="2.30.30.870">
    <property type="entry name" value="Pelota, domain A"/>
    <property type="match status" value="1"/>
</dbReference>
<dbReference type="GO" id="GO:0071025">
    <property type="term" value="P:RNA surveillance"/>
    <property type="evidence" value="ECO:0007669"/>
    <property type="project" value="InterPro"/>
</dbReference>
<dbReference type="Gene3D" id="3.30.420.60">
    <property type="entry name" value="eRF1 domain 2"/>
    <property type="match status" value="2"/>
</dbReference>
<comment type="similarity">
    <text evidence="3 6">Belongs to the eukaryotic release factor 1 family. Pelota subfamily.</text>
</comment>
<dbReference type="GO" id="GO:0070651">
    <property type="term" value="P:nonfunctional rRNA decay"/>
    <property type="evidence" value="ECO:0007669"/>
    <property type="project" value="TreeGrafter"/>
</dbReference>
<comment type="cofactor">
    <cofactor evidence="1 6">
        <name>a divalent metal cation</name>
        <dbReference type="ChEBI" id="CHEBI:60240"/>
    </cofactor>
</comment>
<proteinExistence type="inferred from homology"/>
<keyword evidence="5 6" id="KW-0479">Metal-binding</keyword>
<dbReference type="InterPro" id="IPR029064">
    <property type="entry name" value="Ribosomal_eL30-like_sf"/>
</dbReference>
<evidence type="ECO:0000256" key="3">
    <source>
        <dbReference type="ARBA" id="ARBA00009504"/>
    </source>
</evidence>
<dbReference type="SUPFAM" id="SSF159065">
    <property type="entry name" value="Dom34/Pelota N-terminal domain-like"/>
    <property type="match status" value="1"/>
</dbReference>
<evidence type="ECO:0000259" key="7">
    <source>
        <dbReference type="SMART" id="SM01194"/>
    </source>
</evidence>
<reference evidence="9" key="1">
    <citation type="submission" date="2022-11" db="UniProtKB">
        <authorList>
            <consortium name="WormBaseParasite"/>
        </authorList>
    </citation>
    <scope>IDENTIFICATION</scope>
</reference>
<name>A0A915E0R3_9BILA</name>
<dbReference type="WBParaSite" id="jg25467">
    <property type="protein sequence ID" value="jg25467"/>
    <property type="gene ID" value="jg25467"/>
</dbReference>
<dbReference type="Pfam" id="PF26356">
    <property type="entry name" value="Pelota_N"/>
    <property type="match status" value="1"/>
</dbReference>
<dbReference type="GO" id="GO:0032790">
    <property type="term" value="P:ribosome disassembly"/>
    <property type="evidence" value="ECO:0007669"/>
    <property type="project" value="TreeGrafter"/>
</dbReference>
<dbReference type="SMART" id="SM01194">
    <property type="entry name" value="eRF1_1"/>
    <property type="match status" value="1"/>
</dbReference>
<keyword evidence="4 6" id="KW-0963">Cytoplasm</keyword>
<dbReference type="GO" id="GO:0070481">
    <property type="term" value="P:nuclear-transcribed mRNA catabolic process, non-stop decay"/>
    <property type="evidence" value="ECO:0007669"/>
    <property type="project" value="InterPro"/>
</dbReference>
<dbReference type="InterPro" id="IPR005142">
    <property type="entry name" value="eRF1_3"/>
</dbReference>
<dbReference type="PANTHER" id="PTHR10853:SF0">
    <property type="entry name" value="PROTEIN PELOTA HOMOLOG"/>
    <property type="match status" value="1"/>
</dbReference>
<evidence type="ECO:0000256" key="5">
    <source>
        <dbReference type="ARBA" id="ARBA00022723"/>
    </source>
</evidence>
<protein>
    <recommendedName>
        <fullName evidence="6">Protein pelota homolog</fullName>
    </recommendedName>
</protein>